<protein>
    <submittedName>
        <fullName evidence="1">Uncharacterized protein</fullName>
    </submittedName>
</protein>
<name>A0ABS5ZPJ7_9PROT</name>
<proteinExistence type="predicted"/>
<gene>
    <name evidence="1" type="ORF">HJG40_07180</name>
</gene>
<evidence type="ECO:0000313" key="2">
    <source>
        <dbReference type="Proteomes" id="UP001197028"/>
    </source>
</evidence>
<dbReference type="RefSeq" id="WP_215863544.1">
    <property type="nucleotide sequence ID" value="NZ_JABELD010000051.1"/>
</dbReference>
<accession>A0ABS5ZPJ7</accession>
<evidence type="ECO:0000313" key="1">
    <source>
        <dbReference type="EMBL" id="MBU2738578.1"/>
    </source>
</evidence>
<reference evidence="1 2" key="1">
    <citation type="journal article" date="2021" name="ISME J.">
        <title>Genomic evolution of the class Acidithiobacillia: deep-branching Proteobacteria living in extreme acidic conditions.</title>
        <authorList>
            <person name="Moya-Beltran A."/>
            <person name="Beard S."/>
            <person name="Rojas-Villalobos C."/>
            <person name="Issotta F."/>
            <person name="Gallardo Y."/>
            <person name="Ulloa R."/>
            <person name="Giaveno A."/>
            <person name="Degli Esposti M."/>
            <person name="Johnson D.B."/>
            <person name="Quatrini R."/>
        </authorList>
    </citation>
    <scope>NUCLEOTIDE SEQUENCE [LARGE SCALE GENOMIC DNA]</scope>
    <source>
        <strain evidence="1 2">ATCC 19703</strain>
    </source>
</reference>
<comment type="caution">
    <text evidence="1">The sequence shown here is derived from an EMBL/GenBank/DDBJ whole genome shotgun (WGS) entry which is preliminary data.</text>
</comment>
<keyword evidence="2" id="KW-1185">Reference proteome</keyword>
<dbReference type="EMBL" id="JABELD010000051">
    <property type="protein sequence ID" value="MBU2738578.1"/>
    <property type="molecule type" value="Genomic_DNA"/>
</dbReference>
<dbReference type="Proteomes" id="UP001197028">
    <property type="component" value="Unassembled WGS sequence"/>
</dbReference>
<organism evidence="1 2">
    <name type="scientific">Acidithiobacillus concretivorus</name>
    <dbReference type="NCBI Taxonomy" id="3063952"/>
    <lineage>
        <taxon>Bacteria</taxon>
        <taxon>Pseudomonadati</taxon>
        <taxon>Pseudomonadota</taxon>
        <taxon>Acidithiobacillia</taxon>
        <taxon>Acidithiobacillales</taxon>
        <taxon>Acidithiobacillaceae</taxon>
        <taxon>Acidithiobacillus</taxon>
    </lineage>
</organism>
<sequence>MFIAAINVFPLLEIREAEMTLFSGLKHLNPAELRRLQAKEIRHHVPYGPDGYWARWYQRHIPYRPHRLDEVFVEWMSAVWVGKNAPGYLTVISSGPYGGLCAVFWNDMPVCQEKMMPFQTLAEAKAWAMSRPEICQGASTSLGKA</sequence>